<evidence type="ECO:0000313" key="2">
    <source>
        <dbReference type="EMBL" id="TKC01898.1"/>
    </source>
</evidence>
<keyword evidence="1" id="KW-1133">Transmembrane helix</keyword>
<feature type="transmembrane region" description="Helical" evidence="1">
    <location>
        <begin position="182"/>
        <end position="202"/>
    </location>
</feature>
<reference evidence="2 3" key="1">
    <citation type="submission" date="2019-04" db="EMBL/GenBank/DDBJ databases">
        <title>Pedobacter sp. AR-2-6 sp. nov., isolated from Arctic soil.</title>
        <authorList>
            <person name="Dahal R.H."/>
            <person name="Kim D.-U."/>
        </authorList>
    </citation>
    <scope>NUCLEOTIDE SEQUENCE [LARGE SCALE GENOMIC DNA]</scope>
    <source>
        <strain evidence="2 3">AR-2-6</strain>
    </source>
</reference>
<dbReference type="EMBL" id="SWBO01000003">
    <property type="protein sequence ID" value="TKC01898.1"/>
    <property type="molecule type" value="Genomic_DNA"/>
</dbReference>
<evidence type="ECO:0000313" key="3">
    <source>
        <dbReference type="Proteomes" id="UP000310477"/>
    </source>
</evidence>
<organism evidence="2 3">
    <name type="scientific">Pedobacter cryotolerans</name>
    <dbReference type="NCBI Taxonomy" id="2571270"/>
    <lineage>
        <taxon>Bacteria</taxon>
        <taxon>Pseudomonadati</taxon>
        <taxon>Bacteroidota</taxon>
        <taxon>Sphingobacteriia</taxon>
        <taxon>Sphingobacteriales</taxon>
        <taxon>Sphingobacteriaceae</taxon>
        <taxon>Pedobacter</taxon>
    </lineage>
</organism>
<dbReference type="PANTHER" id="PTHR43044">
    <property type="match status" value="1"/>
</dbReference>
<feature type="transmembrane region" description="Helical" evidence="1">
    <location>
        <begin position="20"/>
        <end position="38"/>
    </location>
</feature>
<accession>A0A4U1C8G0</accession>
<dbReference type="RefSeq" id="WP_136875707.1">
    <property type="nucleotide sequence ID" value="NZ_SWBO01000003.1"/>
</dbReference>
<dbReference type="Proteomes" id="UP000310477">
    <property type="component" value="Unassembled WGS sequence"/>
</dbReference>
<feature type="transmembrane region" description="Helical" evidence="1">
    <location>
        <begin position="222"/>
        <end position="240"/>
    </location>
</feature>
<comment type="caution">
    <text evidence="2">The sequence shown here is derived from an EMBL/GenBank/DDBJ whole genome shotgun (WGS) entry which is preliminary data.</text>
</comment>
<sequence>MATHHYNLSEQFEFTGKAKILSIVGIALGAIAIVYGFMSGAHERTFANLLLMAYYFACVCMSGAFFLAVQYVAQAGWSASILRVPQAMAKTLPIAVVILLAVIGAGLFTHNLYHHWADPELLVEGGPKYDKLIAGKSAFLNIPFFMSRQVIFLAIYSFFAVKLSQWSAQEDLVGGLNYYRKSFKNACIFLVIYGFTTPIFAFDTIMSLEAHWFSTMFGWYNFAAMWVSSLATIALIIILLRKAGYMSWVNNSHLHNLGQFIFGFSIFWTYVWFAQFLLIYYANMSEETVYFYKRFNNYEAWFYINLILNFLTPLLLLMDRDNKRSENILMVVCILVLCGHWVDYYQMIMPGIFEFGTKVIDGKPGSGFGIIEIGTALGFVGLFTFTVLSSLSKKPLIAKNHPFLQESLNHHL</sequence>
<feature type="transmembrane region" description="Helical" evidence="1">
    <location>
        <begin position="50"/>
        <end position="73"/>
    </location>
</feature>
<feature type="transmembrane region" description="Helical" evidence="1">
    <location>
        <begin position="94"/>
        <end position="113"/>
    </location>
</feature>
<proteinExistence type="predicted"/>
<feature type="transmembrane region" description="Helical" evidence="1">
    <location>
        <begin position="329"/>
        <end position="348"/>
    </location>
</feature>
<keyword evidence="1" id="KW-0472">Membrane</keyword>
<dbReference type="AlphaFoldDB" id="A0A4U1C8G0"/>
<feature type="transmembrane region" description="Helical" evidence="1">
    <location>
        <begin position="260"/>
        <end position="280"/>
    </location>
</feature>
<feature type="transmembrane region" description="Helical" evidence="1">
    <location>
        <begin position="368"/>
        <end position="391"/>
    </location>
</feature>
<name>A0A4U1C8G0_9SPHI</name>
<keyword evidence="3" id="KW-1185">Reference proteome</keyword>
<protein>
    <submittedName>
        <fullName evidence="2">Quinol:cytochrome C oxidoreductase</fullName>
    </submittedName>
</protein>
<evidence type="ECO:0000256" key="1">
    <source>
        <dbReference type="SAM" id="Phobius"/>
    </source>
</evidence>
<gene>
    <name evidence="2" type="ORF">FA045_06535</name>
</gene>
<dbReference type="OrthoDB" id="140980at2"/>
<feature type="transmembrane region" description="Helical" evidence="1">
    <location>
        <begin position="138"/>
        <end position="161"/>
    </location>
</feature>
<keyword evidence="1" id="KW-0812">Transmembrane</keyword>
<feature type="transmembrane region" description="Helical" evidence="1">
    <location>
        <begin position="300"/>
        <end position="317"/>
    </location>
</feature>
<dbReference type="PANTHER" id="PTHR43044:SF1">
    <property type="entry name" value="QUINOL:CYTOCHROME C OXIDOREDUCTASE QUINONE-BINDING SUBUNIT 2"/>
    <property type="match status" value="1"/>
</dbReference>